<reference evidence="1 2" key="1">
    <citation type="submission" date="2019-06" db="EMBL/GenBank/DDBJ databases">
        <title>Persicimonas caeni gen. nov., sp. nov., a predatory bacterium isolated from solar saltern.</title>
        <authorList>
            <person name="Wang S."/>
        </authorList>
    </citation>
    <scope>NUCLEOTIDE SEQUENCE [LARGE SCALE GENOMIC DNA]</scope>
    <source>
        <strain evidence="1 2">YN101</strain>
    </source>
</reference>
<evidence type="ECO:0000313" key="2">
    <source>
        <dbReference type="Proteomes" id="UP000315995"/>
    </source>
</evidence>
<dbReference type="RefSeq" id="WP_141197218.1">
    <property type="nucleotide sequence ID" value="NZ_CP041186.1"/>
</dbReference>
<keyword evidence="2" id="KW-1185">Reference proteome</keyword>
<protein>
    <submittedName>
        <fullName evidence="1">Uncharacterized protein</fullName>
    </submittedName>
</protein>
<evidence type="ECO:0000313" key="1">
    <source>
        <dbReference type="EMBL" id="QDG50726.1"/>
    </source>
</evidence>
<dbReference type="AlphaFoldDB" id="A0A4Y6PQY1"/>
<accession>A0A4Y6PQY1</accession>
<sequence length="131" mass="14642">MNQKAHDSQQTLMLQLPSSSATAAHSLAVTGMSGEEFLHLIRERERYNWLADKVDRWVGLYSVPELVEMLNSMPTMPGQRQKALVALSLTDDLSALAALESFDSSGRAESFQALHQIAIGQWRQRQRTATN</sequence>
<name>A0A4Y6PQY1_PERCE</name>
<organism evidence="1 2">
    <name type="scientific">Persicimonas caeni</name>
    <dbReference type="NCBI Taxonomy" id="2292766"/>
    <lineage>
        <taxon>Bacteria</taxon>
        <taxon>Deltaproteobacteria</taxon>
        <taxon>Bradymonadales</taxon>
        <taxon>Bradymonadaceae</taxon>
        <taxon>Persicimonas</taxon>
    </lineage>
</organism>
<dbReference type="EMBL" id="CP041186">
    <property type="protein sequence ID" value="QDG50726.1"/>
    <property type="molecule type" value="Genomic_DNA"/>
</dbReference>
<gene>
    <name evidence="1" type="ORF">FIV42_08280</name>
</gene>
<accession>A0A5B8Y3X3</accession>
<proteinExistence type="predicted"/>
<dbReference type="Proteomes" id="UP000315995">
    <property type="component" value="Chromosome"/>
</dbReference>